<name>A0ABT6TE07_9BACL</name>
<gene>
    <name evidence="3" type="ORF">KB449_07590</name>
</gene>
<protein>
    <submittedName>
        <fullName evidence="3">DUF4850 domain-containing protein</fullName>
    </submittedName>
</protein>
<evidence type="ECO:0000313" key="3">
    <source>
        <dbReference type="EMBL" id="MDI4644821.1"/>
    </source>
</evidence>
<proteinExistence type="predicted"/>
<keyword evidence="4" id="KW-1185">Reference proteome</keyword>
<keyword evidence="2" id="KW-0732">Signal</keyword>
<feature type="region of interest" description="Disordered" evidence="1">
    <location>
        <begin position="53"/>
        <end position="90"/>
    </location>
</feature>
<accession>A0ABT6TE07</accession>
<organism evidence="3 4">
    <name type="scientific">Cohnella hashimotonis</name>
    <dbReference type="NCBI Taxonomy" id="2826895"/>
    <lineage>
        <taxon>Bacteria</taxon>
        <taxon>Bacillati</taxon>
        <taxon>Bacillota</taxon>
        <taxon>Bacilli</taxon>
        <taxon>Bacillales</taxon>
        <taxon>Paenibacillaceae</taxon>
        <taxon>Cohnella</taxon>
    </lineage>
</organism>
<evidence type="ECO:0000256" key="1">
    <source>
        <dbReference type="SAM" id="MobiDB-lite"/>
    </source>
</evidence>
<evidence type="ECO:0000256" key="2">
    <source>
        <dbReference type="SAM" id="SignalP"/>
    </source>
</evidence>
<feature type="compositionally biased region" description="Low complexity" evidence="1">
    <location>
        <begin position="71"/>
        <end position="90"/>
    </location>
</feature>
<comment type="caution">
    <text evidence="3">The sequence shown here is derived from an EMBL/GenBank/DDBJ whole genome shotgun (WGS) entry which is preliminary data.</text>
</comment>
<dbReference type="Proteomes" id="UP001161691">
    <property type="component" value="Unassembled WGS sequence"/>
</dbReference>
<reference evidence="3" key="1">
    <citation type="submission" date="2023-04" db="EMBL/GenBank/DDBJ databases">
        <title>Comparative genomic analysis of Cohnella hashimotonis sp. nov., isolated from the International Space Station.</title>
        <authorList>
            <person name="Venkateswaran K."/>
            <person name="Simpson A."/>
        </authorList>
    </citation>
    <scope>NUCLEOTIDE SEQUENCE</scope>
    <source>
        <strain evidence="3">F6_2S_P_1</strain>
    </source>
</reference>
<sequence>MFATSFGNKAARRIVIAALFVMAPAWLSACGNNNGADQAQTAKETVAAVSGTTAAGAAPVDEPSSGAPEVDSLADAVSPSPASSPSSLTAATSASVSRTIMFDGETGEAAVSLPLVGVPTAYGVDGDGDGEPPSLLPESDLPAQGFVVPKKLASKLAVYWMNLGYDNQGFMMLAPRDWTVTGSVGANGSFGMHAENSVDAGQFLDTIDTAGSCQGCAIADIGAYFPELAKWAEEQGFPADTPKTYLSSKPIGDRMIEFTETSDNGRDGYGVLGAAYEEHEGGSLFRTARTGYAQEDRAVAETMIAFYEWMYGDR</sequence>
<dbReference type="InterPro" id="IPR032322">
    <property type="entry name" value="DUF4850"/>
</dbReference>
<dbReference type="Pfam" id="PF16142">
    <property type="entry name" value="DUF4850"/>
    <property type="match status" value="1"/>
</dbReference>
<feature type="signal peptide" evidence="2">
    <location>
        <begin position="1"/>
        <end position="29"/>
    </location>
</feature>
<evidence type="ECO:0000313" key="4">
    <source>
        <dbReference type="Proteomes" id="UP001161691"/>
    </source>
</evidence>
<dbReference type="RefSeq" id="WP_282907801.1">
    <property type="nucleotide sequence ID" value="NZ_JAGRPV010000001.1"/>
</dbReference>
<feature type="chain" id="PRO_5047295510" evidence="2">
    <location>
        <begin position="30"/>
        <end position="314"/>
    </location>
</feature>
<dbReference type="EMBL" id="JAGRPV010000001">
    <property type="protein sequence ID" value="MDI4644821.1"/>
    <property type="molecule type" value="Genomic_DNA"/>
</dbReference>